<accession>A0AAJ2H3H0</accession>
<evidence type="ECO:0000313" key="2">
    <source>
        <dbReference type="Proteomes" id="UP001268610"/>
    </source>
</evidence>
<name>A0AAJ2H3H0_9HYPH</name>
<dbReference type="EMBL" id="JAVLSF010000618">
    <property type="protein sequence ID" value="MDR9778249.1"/>
    <property type="molecule type" value="Genomic_DNA"/>
</dbReference>
<gene>
    <name evidence="1" type="ORF">RJJ65_37560</name>
</gene>
<sequence>IERTQLRLKIRKLRFDYAFFYKKLEKGILDTITALRDFELDEKTQKGIRASKKIFERTLKNRERRLNQYMADLLSKNNKLKTLRFEVGYQRKTNPGCSLVDLLAADKEDISNFLSKIKESKYYPHLKGYIYKHEYCFYTAHRYHFIFLFSEHF</sequence>
<comment type="caution">
    <text evidence="1">The sequence shown here is derived from an EMBL/GenBank/DDBJ whole genome shotgun (WGS) entry which is preliminary data.</text>
</comment>
<feature type="non-terminal residue" evidence="1">
    <location>
        <position position="153"/>
    </location>
</feature>
<organism evidence="1 2">
    <name type="scientific">Rhizobium hidalgonense</name>
    <dbReference type="NCBI Taxonomy" id="1538159"/>
    <lineage>
        <taxon>Bacteria</taxon>
        <taxon>Pseudomonadati</taxon>
        <taxon>Pseudomonadota</taxon>
        <taxon>Alphaproteobacteria</taxon>
        <taxon>Hyphomicrobiales</taxon>
        <taxon>Rhizobiaceae</taxon>
        <taxon>Rhizobium/Agrobacterium group</taxon>
        <taxon>Rhizobium</taxon>
    </lineage>
</organism>
<dbReference type="Proteomes" id="UP001268610">
    <property type="component" value="Unassembled WGS sequence"/>
</dbReference>
<dbReference type="RefSeq" id="WP_310866353.1">
    <property type="nucleotide sequence ID" value="NZ_JAVLSF010000618.1"/>
</dbReference>
<proteinExistence type="predicted"/>
<feature type="non-terminal residue" evidence="1">
    <location>
        <position position="1"/>
    </location>
</feature>
<reference evidence="1" key="1">
    <citation type="submission" date="2023-04" db="EMBL/GenBank/DDBJ databases">
        <title>Genomic characterization of faba bean (Vicia faba) microsymbionts in Mexican soils.</title>
        <authorList>
            <person name="Rivera Orduna F.N."/>
            <person name="Guevara-Luna J."/>
            <person name="Yan J."/>
            <person name="Arroyo-Herrera I."/>
            <person name="Li Y."/>
            <person name="Vasquez-Murrieta M.S."/>
            <person name="Wang E.T."/>
        </authorList>
    </citation>
    <scope>NUCLEOTIDE SEQUENCE</scope>
    <source>
        <strain evidence="1">CH26</strain>
    </source>
</reference>
<dbReference type="AlphaFoldDB" id="A0AAJ2H3H0"/>
<evidence type="ECO:0000313" key="1">
    <source>
        <dbReference type="EMBL" id="MDR9778249.1"/>
    </source>
</evidence>
<protein>
    <submittedName>
        <fullName evidence="1">Uncharacterized protein</fullName>
    </submittedName>
</protein>